<protein>
    <submittedName>
        <fullName evidence="3">15019_t:CDS:1</fullName>
    </submittedName>
</protein>
<dbReference type="PANTHER" id="PTHR45782">
    <property type="entry name" value="MITOCHONDRIAL RIBOSOME-ASSOCIATED GTPASE 1"/>
    <property type="match status" value="1"/>
</dbReference>
<dbReference type="AlphaFoldDB" id="A0A9N9JMB3"/>
<proteinExistence type="predicted"/>
<evidence type="ECO:0000313" key="4">
    <source>
        <dbReference type="Proteomes" id="UP000789396"/>
    </source>
</evidence>
<comment type="caution">
    <text evidence="3">The sequence shown here is derived from an EMBL/GenBank/DDBJ whole genome shotgun (WGS) entry which is preliminary data.</text>
</comment>
<feature type="non-terminal residue" evidence="3">
    <location>
        <position position="70"/>
    </location>
</feature>
<reference evidence="3" key="1">
    <citation type="submission" date="2021-06" db="EMBL/GenBank/DDBJ databases">
        <authorList>
            <person name="Kallberg Y."/>
            <person name="Tangrot J."/>
            <person name="Rosling A."/>
        </authorList>
    </citation>
    <scope>NUCLEOTIDE SEQUENCE</scope>
    <source>
        <strain evidence="3">IN212</strain>
    </source>
</reference>
<keyword evidence="1" id="KW-0547">Nucleotide-binding</keyword>
<organism evidence="3 4">
    <name type="scientific">Racocetra fulgida</name>
    <dbReference type="NCBI Taxonomy" id="60492"/>
    <lineage>
        <taxon>Eukaryota</taxon>
        <taxon>Fungi</taxon>
        <taxon>Fungi incertae sedis</taxon>
        <taxon>Mucoromycota</taxon>
        <taxon>Glomeromycotina</taxon>
        <taxon>Glomeromycetes</taxon>
        <taxon>Diversisporales</taxon>
        <taxon>Gigasporaceae</taxon>
        <taxon>Racocetra</taxon>
    </lineage>
</organism>
<sequence length="70" mass="8084">MISSLFTIRPNFIFDKAINWFPGHMAKGLRVISERLSSIDVIVEFEDIAKLKERIIVYNKADLADENDQT</sequence>
<dbReference type="OrthoDB" id="269151at2759"/>
<dbReference type="GO" id="GO:0003924">
    <property type="term" value="F:GTPase activity"/>
    <property type="evidence" value="ECO:0007669"/>
    <property type="project" value="TreeGrafter"/>
</dbReference>
<evidence type="ECO:0000256" key="1">
    <source>
        <dbReference type="ARBA" id="ARBA00022741"/>
    </source>
</evidence>
<dbReference type="PANTHER" id="PTHR45782:SF4">
    <property type="entry name" value="MITOCHONDRIAL RIBOSOME-ASSOCIATED GTPASE 1"/>
    <property type="match status" value="1"/>
</dbReference>
<gene>
    <name evidence="3" type="ORF">RFULGI_LOCUS16522</name>
</gene>
<keyword evidence="2" id="KW-0342">GTP-binding</keyword>
<name>A0A9N9JMB3_9GLOM</name>
<evidence type="ECO:0000313" key="3">
    <source>
        <dbReference type="EMBL" id="CAG8788615.1"/>
    </source>
</evidence>
<dbReference type="InterPro" id="IPR027417">
    <property type="entry name" value="P-loop_NTPase"/>
</dbReference>
<accession>A0A9N9JMB3</accession>
<dbReference type="GO" id="GO:0006412">
    <property type="term" value="P:translation"/>
    <property type="evidence" value="ECO:0007669"/>
    <property type="project" value="TreeGrafter"/>
</dbReference>
<dbReference type="Proteomes" id="UP000789396">
    <property type="component" value="Unassembled WGS sequence"/>
</dbReference>
<dbReference type="Gene3D" id="3.40.50.300">
    <property type="entry name" value="P-loop containing nucleotide triphosphate hydrolases"/>
    <property type="match status" value="1"/>
</dbReference>
<dbReference type="GO" id="GO:0005525">
    <property type="term" value="F:GTP binding"/>
    <property type="evidence" value="ECO:0007669"/>
    <property type="project" value="UniProtKB-KW"/>
</dbReference>
<evidence type="ECO:0000256" key="2">
    <source>
        <dbReference type="ARBA" id="ARBA00023134"/>
    </source>
</evidence>
<dbReference type="EMBL" id="CAJVPZ010059014">
    <property type="protein sequence ID" value="CAG8788615.1"/>
    <property type="molecule type" value="Genomic_DNA"/>
</dbReference>
<keyword evidence="4" id="KW-1185">Reference proteome</keyword>